<keyword evidence="1 4" id="KW-0489">Methyltransferase</keyword>
<evidence type="ECO:0000256" key="2">
    <source>
        <dbReference type="ARBA" id="ARBA00022679"/>
    </source>
</evidence>
<dbReference type="GO" id="GO:0042181">
    <property type="term" value="P:ketone biosynthetic process"/>
    <property type="evidence" value="ECO:0007669"/>
    <property type="project" value="UniProtKB-ARBA"/>
</dbReference>
<reference evidence="4 5" key="1">
    <citation type="journal article" date="2020" name="Appl. Microbiol. Biotechnol.">
        <title>Targeted gene deletion in Brettanomyces bruxellensis with an expression-free CRISPR-Cas9 system.</title>
        <authorList>
            <person name="Varela C."/>
            <person name="Bartel C."/>
            <person name="Onetto C."/>
            <person name="Borneman A."/>
        </authorList>
    </citation>
    <scope>NUCLEOTIDE SEQUENCE [LARGE SCALE GENOMIC DNA]</scope>
    <source>
        <strain evidence="4 5">AWRI1613</strain>
    </source>
</reference>
<comment type="caution">
    <text evidence="4">The sequence shown here is derived from an EMBL/GenBank/DDBJ whole genome shotgun (WGS) entry which is preliminary data.</text>
</comment>
<dbReference type="Pfam" id="PF01209">
    <property type="entry name" value="Ubie_methyltran"/>
    <property type="match status" value="1"/>
</dbReference>
<evidence type="ECO:0000313" key="5">
    <source>
        <dbReference type="Proteomes" id="UP000568158"/>
    </source>
</evidence>
<evidence type="ECO:0000313" key="4">
    <source>
        <dbReference type="EMBL" id="KAF6006026.1"/>
    </source>
</evidence>
<dbReference type="AlphaFoldDB" id="A0A8H6B6L7"/>
<dbReference type="InterPro" id="IPR023576">
    <property type="entry name" value="UbiE/COQ5_MeTrFase_CS"/>
</dbReference>
<evidence type="ECO:0000256" key="1">
    <source>
        <dbReference type="ARBA" id="ARBA00022603"/>
    </source>
</evidence>
<dbReference type="Proteomes" id="UP000568158">
    <property type="component" value="Unassembled WGS sequence"/>
</dbReference>
<protein>
    <submittedName>
        <fullName evidence="4">2-hexaprenyl-6-methoxy-1,4-benzoquinone methyltransferase</fullName>
    </submittedName>
</protein>
<dbReference type="GO" id="GO:0008168">
    <property type="term" value="F:methyltransferase activity"/>
    <property type="evidence" value="ECO:0007669"/>
    <property type="project" value="UniProtKB-KW"/>
</dbReference>
<dbReference type="GO" id="GO:0032259">
    <property type="term" value="P:methylation"/>
    <property type="evidence" value="ECO:0007669"/>
    <property type="project" value="UniProtKB-KW"/>
</dbReference>
<dbReference type="Gene3D" id="3.40.50.150">
    <property type="entry name" value="Vaccinia Virus protein VP39"/>
    <property type="match status" value="1"/>
</dbReference>
<dbReference type="InterPro" id="IPR029063">
    <property type="entry name" value="SAM-dependent_MTases_sf"/>
</dbReference>
<gene>
    <name evidence="4" type="primary">COQ5</name>
    <name evidence="4" type="ORF">HII12_005249</name>
</gene>
<dbReference type="SUPFAM" id="SSF53335">
    <property type="entry name" value="S-adenosyl-L-methionine-dependent methyltransferases"/>
    <property type="match status" value="1"/>
</dbReference>
<sequence>MVGIELEIKAIANRLRQPFNRLFSTSLRASNEEAKLADFGYRKVPVEQKEKLVHGVFSSVASNYDIMNDVMSMGIHRLWKCHMINKLDCGMRPNSGKPLQFLDVAGGTGDVAFGLP</sequence>
<dbReference type="PROSITE" id="PS51608">
    <property type="entry name" value="SAM_MT_UBIE"/>
    <property type="match status" value="1"/>
</dbReference>
<name>A0A8H6B6L7_DEKBR</name>
<organism evidence="4 5">
    <name type="scientific">Dekkera bruxellensis</name>
    <name type="common">Brettanomyces custersii</name>
    <dbReference type="NCBI Taxonomy" id="5007"/>
    <lineage>
        <taxon>Eukaryota</taxon>
        <taxon>Fungi</taxon>
        <taxon>Dikarya</taxon>
        <taxon>Ascomycota</taxon>
        <taxon>Saccharomycotina</taxon>
        <taxon>Pichiomycetes</taxon>
        <taxon>Pichiales</taxon>
        <taxon>Pichiaceae</taxon>
        <taxon>Brettanomyces</taxon>
    </lineage>
</organism>
<accession>A0A8H6B6L7</accession>
<proteinExistence type="predicted"/>
<keyword evidence="2 4" id="KW-0808">Transferase</keyword>
<keyword evidence="3" id="KW-0949">S-adenosyl-L-methionine</keyword>
<dbReference type="PROSITE" id="PS01183">
    <property type="entry name" value="UBIE_1"/>
    <property type="match status" value="1"/>
</dbReference>
<dbReference type="EMBL" id="JABCYN010000056">
    <property type="protein sequence ID" value="KAF6006026.1"/>
    <property type="molecule type" value="Genomic_DNA"/>
</dbReference>
<evidence type="ECO:0000256" key="3">
    <source>
        <dbReference type="ARBA" id="ARBA00022691"/>
    </source>
</evidence>
<dbReference type="InterPro" id="IPR004033">
    <property type="entry name" value="UbiE/COQ5_MeTrFase"/>
</dbReference>